<evidence type="ECO:0000313" key="2">
    <source>
        <dbReference type="Proteomes" id="UP000001504"/>
    </source>
</evidence>
<reference evidence="1 2" key="1">
    <citation type="journal article" date="2011" name="Appl. Environ. Microbiol.">
        <title>Genomic and functional analyses of Rhodococcus equi phages ReqiPepy6, ReqiPoco6, ReqiPine5, and ReqiDocB7.</title>
        <authorList>
            <person name="Summer E.J."/>
            <person name="Liu M."/>
            <person name="Gill J.J."/>
            <person name="Grant M."/>
            <person name="Chan-Cortes T.N."/>
            <person name="Ferguson L."/>
            <person name="Janes C."/>
            <person name="Lange K."/>
            <person name="Bertoli M."/>
            <person name="Moore C."/>
            <person name="Orchard R.C."/>
            <person name="Cohen N."/>
            <person name="Young R."/>
        </authorList>
    </citation>
    <scope>NUCLEOTIDE SEQUENCE [LARGE SCALE GENOMIC DNA]</scope>
</reference>
<dbReference type="GeneID" id="18564135"/>
<evidence type="ECO:0000313" key="1">
    <source>
        <dbReference type="EMBL" id="ADD81129.1"/>
    </source>
</evidence>
<proteinExistence type="predicted"/>
<keyword evidence="2" id="KW-1185">Reference proteome</keyword>
<dbReference type="EMBL" id="GU580943">
    <property type="protein sequence ID" value="ADD81129.1"/>
    <property type="molecule type" value="Genomic_DNA"/>
</dbReference>
<dbReference type="RefSeq" id="YP_009016205.1">
    <property type="nucleotide sequence ID" value="NC_023722.1"/>
</dbReference>
<gene>
    <name evidence="1" type="ORF">ReqiPine5gene24</name>
</gene>
<name>D4P7Z9_9CAUD</name>
<sequence length="139" mass="15338">MATTLLTIRGTATPCTYLPRGHVRVVAESPLIDRMIRDGYVEVIGRDTFLNPNDVETHLEEAVQVVESTSTPEAGLSPEQTEVVESLVGEAPSATNIVPRRNESRATWKKFLEANGVAVDPKWTRDQMIAAWGFGDEEE</sequence>
<protein>
    <submittedName>
        <fullName evidence="1">Gp24</fullName>
    </submittedName>
</protein>
<accession>D4P7Z9</accession>
<dbReference type="Proteomes" id="UP000001504">
    <property type="component" value="Segment"/>
</dbReference>
<dbReference type="KEGG" id="vg:18564135"/>
<organism evidence="1 2">
    <name type="scientific">Rhodococcus phage ReqiPine5</name>
    <dbReference type="NCBI Taxonomy" id="691963"/>
    <lineage>
        <taxon>Viruses</taxon>
        <taxon>Duplodnaviria</taxon>
        <taxon>Heunggongvirae</taxon>
        <taxon>Uroviricota</taxon>
        <taxon>Caudoviricetes</taxon>
        <taxon>Caudoviricetes incertae sedis</taxon>
        <taxon>Reqipinevirus</taxon>
        <taxon>Reqipinevirus reqipine5</taxon>
    </lineage>
</organism>